<dbReference type="EMBL" id="CAEZWS010000085">
    <property type="protein sequence ID" value="CAB4673142.1"/>
    <property type="molecule type" value="Genomic_DNA"/>
</dbReference>
<dbReference type="PANTHER" id="PTHR10584">
    <property type="entry name" value="SUGAR KINASE"/>
    <property type="match status" value="1"/>
</dbReference>
<protein>
    <recommendedName>
        <fullName evidence="3">Ribokinase</fullName>
        <ecNumber evidence="2">2.7.1.15</ecNumber>
    </recommendedName>
</protein>
<evidence type="ECO:0000256" key="6">
    <source>
        <dbReference type="ARBA" id="ARBA00022741"/>
    </source>
</evidence>
<dbReference type="GO" id="GO:0005524">
    <property type="term" value="F:ATP binding"/>
    <property type="evidence" value="ECO:0007669"/>
    <property type="project" value="UniProtKB-KW"/>
</dbReference>
<dbReference type="InterPro" id="IPR011611">
    <property type="entry name" value="PfkB_dom"/>
</dbReference>
<keyword evidence="10" id="KW-0630">Potassium</keyword>
<evidence type="ECO:0000256" key="1">
    <source>
        <dbReference type="ARBA" id="ARBA00010688"/>
    </source>
</evidence>
<sequence length="303" mass="31507">MKIAVVGSYGVGMTMRFPQFPQAGETLMGGVFDAGPGGKGSNQAIGAARLGADVSFLTAIGPDDFGLAARALWKVEGVDDSCVVTGERHTMVGFILVDADGENRIIVAAGALDELTPAHVEKFRSHIAKADVLVVSMELALPAVLASLKIGREEGVMIVLNPAPAVKLPNDAWEMFDVITPNRTEAPVLLGLASDHGLSPKELIAQMRLKTKAKIVMTLGSEGCLVDDGNSVTAVPAFKAKKVVDTTGAGDSFTSALAVAIAEGKDFHDCVKFAAASGSHSVQIAGVIDSLPTREEINKCLAQ</sequence>
<dbReference type="EMBL" id="CAEZUA010000032">
    <property type="protein sequence ID" value="CAB4587799.1"/>
    <property type="molecule type" value="Genomic_DNA"/>
</dbReference>
<evidence type="ECO:0000256" key="5">
    <source>
        <dbReference type="ARBA" id="ARBA00022723"/>
    </source>
</evidence>
<evidence type="ECO:0000256" key="8">
    <source>
        <dbReference type="ARBA" id="ARBA00022840"/>
    </source>
</evidence>
<keyword evidence="4" id="KW-0808">Transferase</keyword>
<evidence type="ECO:0000313" key="17">
    <source>
        <dbReference type="EMBL" id="CAB4975313.1"/>
    </source>
</evidence>
<dbReference type="EMBL" id="CAFBJH010000065">
    <property type="protein sequence ID" value="CAB4851116.1"/>
    <property type="molecule type" value="Genomic_DNA"/>
</dbReference>
<dbReference type="PANTHER" id="PTHR10584:SF166">
    <property type="entry name" value="RIBOKINASE"/>
    <property type="match status" value="1"/>
</dbReference>
<dbReference type="Pfam" id="PF00294">
    <property type="entry name" value="PfkB"/>
    <property type="match status" value="1"/>
</dbReference>
<dbReference type="EMBL" id="CAFBOE010000052">
    <property type="protein sequence ID" value="CAB4975313.1"/>
    <property type="molecule type" value="Genomic_DNA"/>
</dbReference>
<keyword evidence="11" id="KW-0119">Carbohydrate metabolism</keyword>
<dbReference type="PRINTS" id="PR00990">
    <property type="entry name" value="RIBOKINASE"/>
</dbReference>
<evidence type="ECO:0000259" key="12">
    <source>
        <dbReference type="Pfam" id="PF00294"/>
    </source>
</evidence>
<dbReference type="InterPro" id="IPR002139">
    <property type="entry name" value="Ribo/fructo_kinase"/>
</dbReference>
<keyword evidence="6" id="KW-0547">Nucleotide-binding</keyword>
<dbReference type="InterPro" id="IPR011877">
    <property type="entry name" value="Ribokinase"/>
</dbReference>
<reference evidence="15" key="1">
    <citation type="submission" date="2020-05" db="EMBL/GenBank/DDBJ databases">
        <authorList>
            <person name="Chiriac C."/>
            <person name="Salcher M."/>
            <person name="Ghai R."/>
            <person name="Kavagutti S V."/>
        </authorList>
    </citation>
    <scope>NUCLEOTIDE SEQUENCE</scope>
</reference>
<dbReference type="GO" id="GO:0006014">
    <property type="term" value="P:D-ribose metabolic process"/>
    <property type="evidence" value="ECO:0007669"/>
    <property type="project" value="InterPro"/>
</dbReference>
<proteinExistence type="inferred from homology"/>
<dbReference type="Gene3D" id="3.40.1190.20">
    <property type="match status" value="1"/>
</dbReference>
<dbReference type="CDD" id="cd01174">
    <property type="entry name" value="ribokinase"/>
    <property type="match status" value="1"/>
</dbReference>
<evidence type="ECO:0000256" key="11">
    <source>
        <dbReference type="ARBA" id="ARBA00023277"/>
    </source>
</evidence>
<dbReference type="HAMAP" id="MF_01987">
    <property type="entry name" value="Ribokinase"/>
    <property type="match status" value="1"/>
</dbReference>
<dbReference type="GO" id="GO:0005829">
    <property type="term" value="C:cytosol"/>
    <property type="evidence" value="ECO:0007669"/>
    <property type="project" value="TreeGrafter"/>
</dbReference>
<dbReference type="GO" id="GO:0046872">
    <property type="term" value="F:metal ion binding"/>
    <property type="evidence" value="ECO:0007669"/>
    <property type="project" value="UniProtKB-KW"/>
</dbReference>
<keyword evidence="5" id="KW-0479">Metal-binding</keyword>
<comment type="similarity">
    <text evidence="1">Belongs to the carbohydrate kinase PfkB family.</text>
</comment>
<dbReference type="PROSITE" id="PS00584">
    <property type="entry name" value="PFKB_KINASES_2"/>
    <property type="match status" value="1"/>
</dbReference>
<evidence type="ECO:0000256" key="3">
    <source>
        <dbReference type="ARBA" id="ARBA00016943"/>
    </source>
</evidence>
<gene>
    <name evidence="13" type="ORF">UFOPK1773_00626</name>
    <name evidence="14" type="ORF">UFOPK2288_01143</name>
    <name evidence="15" type="ORF">UFOPK2589_00613</name>
    <name evidence="16" type="ORF">UFOPK3287_00959</name>
    <name evidence="17" type="ORF">UFOPK3916_00701</name>
    <name evidence="18" type="ORF">UFOPK4372_00815</name>
</gene>
<keyword evidence="8" id="KW-0067">ATP-binding</keyword>
<dbReference type="AlphaFoldDB" id="A0A6J6PC37"/>
<dbReference type="EMBL" id="CAFBQZ010000067">
    <property type="protein sequence ID" value="CAB5074081.1"/>
    <property type="molecule type" value="Genomic_DNA"/>
</dbReference>
<evidence type="ECO:0000313" key="16">
    <source>
        <dbReference type="EMBL" id="CAB4851116.1"/>
    </source>
</evidence>
<evidence type="ECO:0000256" key="7">
    <source>
        <dbReference type="ARBA" id="ARBA00022777"/>
    </source>
</evidence>
<dbReference type="SUPFAM" id="SSF53613">
    <property type="entry name" value="Ribokinase-like"/>
    <property type="match status" value="1"/>
</dbReference>
<dbReference type="InterPro" id="IPR029056">
    <property type="entry name" value="Ribokinase-like"/>
</dbReference>
<dbReference type="GO" id="GO:0004747">
    <property type="term" value="F:ribokinase activity"/>
    <property type="evidence" value="ECO:0007669"/>
    <property type="project" value="UniProtKB-EC"/>
</dbReference>
<accession>A0A6J6PC37</accession>
<keyword evidence="7" id="KW-0418">Kinase</keyword>
<dbReference type="EMBL" id="CAEZXT010000029">
    <property type="protein sequence ID" value="CAB4697111.1"/>
    <property type="molecule type" value="Genomic_DNA"/>
</dbReference>
<evidence type="ECO:0000256" key="10">
    <source>
        <dbReference type="ARBA" id="ARBA00022958"/>
    </source>
</evidence>
<dbReference type="InterPro" id="IPR002173">
    <property type="entry name" value="Carboh/pur_kinase_PfkB_CS"/>
</dbReference>
<feature type="domain" description="Carbohydrate kinase PfkB" evidence="12">
    <location>
        <begin position="16"/>
        <end position="294"/>
    </location>
</feature>
<evidence type="ECO:0000256" key="9">
    <source>
        <dbReference type="ARBA" id="ARBA00022842"/>
    </source>
</evidence>
<evidence type="ECO:0000313" key="18">
    <source>
        <dbReference type="EMBL" id="CAB5074081.1"/>
    </source>
</evidence>
<evidence type="ECO:0000313" key="15">
    <source>
        <dbReference type="EMBL" id="CAB4697111.1"/>
    </source>
</evidence>
<organism evidence="15">
    <name type="scientific">freshwater metagenome</name>
    <dbReference type="NCBI Taxonomy" id="449393"/>
    <lineage>
        <taxon>unclassified sequences</taxon>
        <taxon>metagenomes</taxon>
        <taxon>ecological metagenomes</taxon>
    </lineage>
</organism>
<evidence type="ECO:0000313" key="13">
    <source>
        <dbReference type="EMBL" id="CAB4587799.1"/>
    </source>
</evidence>
<evidence type="ECO:0000256" key="4">
    <source>
        <dbReference type="ARBA" id="ARBA00022679"/>
    </source>
</evidence>
<dbReference type="EC" id="2.7.1.15" evidence="2"/>
<evidence type="ECO:0000256" key="2">
    <source>
        <dbReference type="ARBA" id="ARBA00012035"/>
    </source>
</evidence>
<evidence type="ECO:0000313" key="14">
    <source>
        <dbReference type="EMBL" id="CAB4673142.1"/>
    </source>
</evidence>
<name>A0A6J6PC37_9ZZZZ</name>
<keyword evidence="9" id="KW-0460">Magnesium</keyword>